<protein>
    <recommendedName>
        <fullName evidence="2">Fibronectin type-III domain-containing protein</fullName>
    </recommendedName>
</protein>
<evidence type="ECO:0000256" key="1">
    <source>
        <dbReference type="SAM" id="Phobius"/>
    </source>
</evidence>
<comment type="caution">
    <text evidence="3">The sequence shown here is derived from an EMBL/GenBank/DDBJ whole genome shotgun (WGS) entry which is preliminary data.</text>
</comment>
<name>A0ABD3VH20_SINWO</name>
<reference evidence="3 4" key="1">
    <citation type="submission" date="2024-11" db="EMBL/GenBank/DDBJ databases">
        <title>Chromosome-level genome assembly of the freshwater bivalve Anodonta woodiana.</title>
        <authorList>
            <person name="Chen X."/>
        </authorList>
    </citation>
    <scope>NUCLEOTIDE SEQUENCE [LARGE SCALE GENOMIC DNA]</scope>
    <source>
        <strain evidence="3">MN2024</strain>
        <tissue evidence="3">Gills</tissue>
    </source>
</reference>
<dbReference type="Gene3D" id="2.60.40.10">
    <property type="entry name" value="Immunoglobulins"/>
    <property type="match status" value="1"/>
</dbReference>
<evidence type="ECO:0000259" key="2">
    <source>
        <dbReference type="PROSITE" id="PS50853"/>
    </source>
</evidence>
<feature type="domain" description="Fibronectin type-III" evidence="2">
    <location>
        <begin position="4"/>
        <end position="97"/>
    </location>
</feature>
<feature type="non-terminal residue" evidence="3">
    <location>
        <position position="143"/>
    </location>
</feature>
<proteinExistence type="predicted"/>
<dbReference type="InterPro" id="IPR036116">
    <property type="entry name" value="FN3_sf"/>
</dbReference>
<dbReference type="InterPro" id="IPR003961">
    <property type="entry name" value="FN3_dom"/>
</dbReference>
<organism evidence="3 4">
    <name type="scientific">Sinanodonta woodiana</name>
    <name type="common">Chinese pond mussel</name>
    <name type="synonym">Anodonta woodiana</name>
    <dbReference type="NCBI Taxonomy" id="1069815"/>
    <lineage>
        <taxon>Eukaryota</taxon>
        <taxon>Metazoa</taxon>
        <taxon>Spiralia</taxon>
        <taxon>Lophotrochozoa</taxon>
        <taxon>Mollusca</taxon>
        <taxon>Bivalvia</taxon>
        <taxon>Autobranchia</taxon>
        <taxon>Heteroconchia</taxon>
        <taxon>Palaeoheterodonta</taxon>
        <taxon>Unionida</taxon>
        <taxon>Unionoidea</taxon>
        <taxon>Unionidae</taxon>
        <taxon>Unioninae</taxon>
        <taxon>Sinanodonta</taxon>
    </lineage>
</organism>
<keyword evidence="1" id="KW-0812">Transmembrane</keyword>
<dbReference type="AlphaFoldDB" id="A0ABD3VH20"/>
<keyword evidence="1" id="KW-1133">Transmembrane helix</keyword>
<evidence type="ECO:0000313" key="3">
    <source>
        <dbReference type="EMBL" id="KAL3860889.1"/>
    </source>
</evidence>
<dbReference type="EMBL" id="JBJQND010000011">
    <property type="protein sequence ID" value="KAL3860889.1"/>
    <property type="molecule type" value="Genomic_DNA"/>
</dbReference>
<dbReference type="PROSITE" id="PS50853">
    <property type="entry name" value="FN3"/>
    <property type="match status" value="1"/>
</dbReference>
<dbReference type="Pfam" id="PF00041">
    <property type="entry name" value="fn3"/>
    <property type="match status" value="1"/>
</dbReference>
<sequence>VSEMPSNVIILEITQTSMKLQWMAGNSNGLKQIFHVVVTAGSLVRNVTADDPGYRENGTVVIEGLVPKTKYSIYMIASNLYGSSNITEAIIITTLEVITPDSGSTFPLPAVAGGIGAGVAVILLVVVALFLWRRYHHRSQHTD</sequence>
<dbReference type="SUPFAM" id="SSF49265">
    <property type="entry name" value="Fibronectin type III"/>
    <property type="match status" value="1"/>
</dbReference>
<dbReference type="Proteomes" id="UP001634394">
    <property type="component" value="Unassembled WGS sequence"/>
</dbReference>
<evidence type="ECO:0000313" key="4">
    <source>
        <dbReference type="Proteomes" id="UP001634394"/>
    </source>
</evidence>
<keyword evidence="4" id="KW-1185">Reference proteome</keyword>
<dbReference type="InterPro" id="IPR013783">
    <property type="entry name" value="Ig-like_fold"/>
</dbReference>
<feature type="transmembrane region" description="Helical" evidence="1">
    <location>
        <begin position="110"/>
        <end position="132"/>
    </location>
</feature>
<dbReference type="CDD" id="cd00063">
    <property type="entry name" value="FN3"/>
    <property type="match status" value="1"/>
</dbReference>
<gene>
    <name evidence="3" type="ORF">ACJMK2_006985</name>
</gene>
<feature type="non-terminal residue" evidence="3">
    <location>
        <position position="1"/>
    </location>
</feature>
<accession>A0ABD3VH20</accession>
<keyword evidence="1" id="KW-0472">Membrane</keyword>
<dbReference type="SMART" id="SM00060">
    <property type="entry name" value="FN3"/>
    <property type="match status" value="1"/>
</dbReference>